<sequence>MSKYASKRFWVDTFDRCLATTAQAAIGVLTAGVTGLLEVDWVQGASVAGLAGLVSVLTSVALRGGKETAE</sequence>
<dbReference type="OrthoDB" id="3394330at2"/>
<dbReference type="EMBL" id="SGXT01000016">
    <property type="protein sequence ID" value="RZT59306.1"/>
    <property type="molecule type" value="Genomic_DNA"/>
</dbReference>
<name>A0A4Q7TFP1_9MICO</name>
<dbReference type="RefSeq" id="WP_130283324.1">
    <property type="nucleotide sequence ID" value="NZ_SGXT01000016.1"/>
</dbReference>
<accession>A0A4Q7TFP1</accession>
<reference evidence="1 2" key="1">
    <citation type="journal article" date="2015" name="Stand. Genomic Sci.">
        <title>Genomic Encyclopedia of Bacterial and Archaeal Type Strains, Phase III: the genomes of soil and plant-associated and newly described type strains.</title>
        <authorList>
            <person name="Whitman W.B."/>
            <person name="Woyke T."/>
            <person name="Klenk H.P."/>
            <person name="Zhou Y."/>
            <person name="Lilburn T.G."/>
            <person name="Beck B.J."/>
            <person name="De Vos P."/>
            <person name="Vandamme P."/>
            <person name="Eisen J.A."/>
            <person name="Garrity G."/>
            <person name="Hugenholtz P."/>
            <person name="Kyrpides N.C."/>
        </authorList>
    </citation>
    <scope>NUCLEOTIDE SEQUENCE [LARGE SCALE GENOMIC DNA]</scope>
    <source>
        <strain evidence="1 2">AC4r</strain>
    </source>
</reference>
<dbReference type="InterPro" id="IPR020109">
    <property type="entry name" value="Holin_r1t"/>
</dbReference>
<dbReference type="Pfam" id="PF16945">
    <property type="entry name" value="Phage_r1t_holin"/>
    <property type="match status" value="1"/>
</dbReference>
<dbReference type="AlphaFoldDB" id="A0A4Q7TFP1"/>
<gene>
    <name evidence="1" type="ORF">EV140_1911</name>
</gene>
<proteinExistence type="predicted"/>
<organism evidence="1 2">
    <name type="scientific">Microcella alkaliphila</name>
    <dbReference type="NCBI Taxonomy" id="279828"/>
    <lineage>
        <taxon>Bacteria</taxon>
        <taxon>Bacillati</taxon>
        <taxon>Actinomycetota</taxon>
        <taxon>Actinomycetes</taxon>
        <taxon>Micrococcales</taxon>
        <taxon>Microbacteriaceae</taxon>
        <taxon>Microcella</taxon>
    </lineage>
</organism>
<evidence type="ECO:0000313" key="2">
    <source>
        <dbReference type="Proteomes" id="UP000292408"/>
    </source>
</evidence>
<keyword evidence="2" id="KW-1185">Reference proteome</keyword>
<dbReference type="Proteomes" id="UP000292408">
    <property type="component" value="Unassembled WGS sequence"/>
</dbReference>
<evidence type="ECO:0000313" key="1">
    <source>
        <dbReference type="EMBL" id="RZT59306.1"/>
    </source>
</evidence>
<protein>
    <submittedName>
        <fullName evidence="1">R1t family holin</fullName>
    </submittedName>
</protein>
<comment type="caution">
    <text evidence="1">The sequence shown here is derived from an EMBL/GenBank/DDBJ whole genome shotgun (WGS) entry which is preliminary data.</text>
</comment>